<dbReference type="RefSeq" id="WP_080522316.1">
    <property type="nucleotide sequence ID" value="NZ_LPUF01000001.1"/>
</dbReference>
<dbReference type="PANTHER" id="PTHR33678">
    <property type="entry name" value="BLL1576 PROTEIN"/>
    <property type="match status" value="1"/>
</dbReference>
<dbReference type="Pfam" id="PF13007">
    <property type="entry name" value="LZ_Tnp_IS66"/>
    <property type="match status" value="1"/>
</dbReference>
<feature type="domain" description="Transposase IS66 C-terminal" evidence="5">
    <location>
        <begin position="466"/>
        <end position="507"/>
    </location>
</feature>
<evidence type="ECO:0000259" key="3">
    <source>
        <dbReference type="Pfam" id="PF13005"/>
    </source>
</evidence>
<dbReference type="PANTHER" id="PTHR33678:SF1">
    <property type="entry name" value="BLL1576 PROTEIN"/>
    <property type="match status" value="1"/>
</dbReference>
<evidence type="ECO:0000259" key="4">
    <source>
        <dbReference type="Pfam" id="PF13007"/>
    </source>
</evidence>
<sequence>MNSLPETLPDETNALQKMVLDYQSTVDQLQEKLTWYEEQFRLFQHQRFGASSEKCPDQMELFNEAESILDALKQEETDLEETVSYQRKKPGRKPLSRHLPREVVRYELPEAERVCDCGHALHEAGEDTSEQLEIIPAQIKLIEHVQVKYACRACENGIINAPKPAQPIPRSFASASLLAYIIVAKFMDSLPLYRQETIFKRLSIDLSRATLSIWVLKSAELLAPFYDRLHELLILQKILQADETTLNVIQDGRETKSKSYMWLYQSGGHEAECPIVLYEYQATRAGAHAASFLQGFSGHLQVDGYAGYHALASDDCLLVGCMAHARRKFDEALKALPKASRKNKMGMAQTALRKFTRLYAFEKQFKDLTIEQRYLLRQEKCKPLLDDLKQWCDDHVTRTAKDSTIGKAIRYTLNQWSSLIRYIDDGNIHIDNNAAERRIKPFVIGRKNWLFNQTPRGANASALLYSLVQTAVANNLEPFDYLKYLLTELPKLGRHYEPEALDQFLPWNLIEKVKPLK</sequence>
<evidence type="ECO:0000259" key="5">
    <source>
        <dbReference type="Pfam" id="PF13817"/>
    </source>
</evidence>
<gene>
    <name evidence="6" type="ORF">AU255_07525</name>
</gene>
<evidence type="ECO:0000313" key="7">
    <source>
        <dbReference type="Proteomes" id="UP000191980"/>
    </source>
</evidence>
<evidence type="ECO:0000313" key="6">
    <source>
        <dbReference type="EMBL" id="OQK17706.1"/>
    </source>
</evidence>
<feature type="domain" description="Transposase IS66 central" evidence="2">
    <location>
        <begin position="171"/>
        <end position="459"/>
    </location>
</feature>
<dbReference type="Pfam" id="PF13005">
    <property type="entry name" value="zf-IS66"/>
    <property type="match status" value="1"/>
</dbReference>
<organism evidence="6 7">
    <name type="scientific">Methyloprofundus sedimenti</name>
    <dbReference type="NCBI Taxonomy" id="1420851"/>
    <lineage>
        <taxon>Bacteria</taxon>
        <taxon>Pseudomonadati</taxon>
        <taxon>Pseudomonadota</taxon>
        <taxon>Gammaproteobacteria</taxon>
        <taxon>Methylococcales</taxon>
        <taxon>Methylococcaceae</taxon>
        <taxon>Methyloprofundus</taxon>
    </lineage>
</organism>
<dbReference type="NCBIfam" id="NF033517">
    <property type="entry name" value="transpos_IS66"/>
    <property type="match status" value="1"/>
</dbReference>
<dbReference type="InterPro" id="IPR024463">
    <property type="entry name" value="Transposase_TnpC_homeodom"/>
</dbReference>
<feature type="domain" description="Transposase TnpC homeodomain" evidence="4">
    <location>
        <begin position="35"/>
        <end position="104"/>
    </location>
</feature>
<accession>A0A1V8M873</accession>
<dbReference type="InterPro" id="IPR052344">
    <property type="entry name" value="Transposase-related"/>
</dbReference>
<keyword evidence="1" id="KW-0175">Coiled coil</keyword>
<comment type="caution">
    <text evidence="6">The sequence shown here is derived from an EMBL/GenBank/DDBJ whole genome shotgun (WGS) entry which is preliminary data.</text>
</comment>
<evidence type="ECO:0000256" key="1">
    <source>
        <dbReference type="SAM" id="Coils"/>
    </source>
</evidence>
<evidence type="ECO:0000259" key="2">
    <source>
        <dbReference type="Pfam" id="PF03050"/>
    </source>
</evidence>
<proteinExistence type="predicted"/>
<dbReference type="InterPro" id="IPR004291">
    <property type="entry name" value="Transposase_IS66_central"/>
</dbReference>
<dbReference type="InterPro" id="IPR024474">
    <property type="entry name" value="Znf_dom_IS66"/>
</dbReference>
<dbReference type="Pfam" id="PF13817">
    <property type="entry name" value="DDE_Tnp_IS66_C"/>
    <property type="match status" value="1"/>
</dbReference>
<dbReference type="EMBL" id="LPUF01000001">
    <property type="protein sequence ID" value="OQK17706.1"/>
    <property type="molecule type" value="Genomic_DNA"/>
</dbReference>
<name>A0A1V8M873_9GAMM</name>
<dbReference type="InterPro" id="IPR039552">
    <property type="entry name" value="IS66_C"/>
</dbReference>
<protein>
    <recommendedName>
        <fullName evidence="8">Transposase</fullName>
    </recommendedName>
</protein>
<dbReference type="STRING" id="1420851.AU255_07525"/>
<dbReference type="AlphaFoldDB" id="A0A1V8M873"/>
<dbReference type="Pfam" id="PF03050">
    <property type="entry name" value="DDE_Tnp_IS66"/>
    <property type="match status" value="1"/>
</dbReference>
<reference evidence="6 7" key="1">
    <citation type="submission" date="2015-12" db="EMBL/GenBank/DDBJ databases">
        <authorList>
            <person name="Shamseldin A."/>
            <person name="Moawad H."/>
            <person name="Abd El-Rahim W.M."/>
            <person name="Sadowsky M.J."/>
        </authorList>
    </citation>
    <scope>NUCLEOTIDE SEQUENCE [LARGE SCALE GENOMIC DNA]</scope>
    <source>
        <strain evidence="6 7">WF1</strain>
    </source>
</reference>
<dbReference type="Proteomes" id="UP000191980">
    <property type="component" value="Unassembled WGS sequence"/>
</dbReference>
<feature type="domain" description="Transposase IS66 zinc-finger binding" evidence="3">
    <location>
        <begin position="112"/>
        <end position="155"/>
    </location>
</feature>
<feature type="coiled-coil region" evidence="1">
    <location>
        <begin position="19"/>
        <end position="82"/>
    </location>
</feature>
<keyword evidence="7" id="KW-1185">Reference proteome</keyword>
<evidence type="ECO:0008006" key="8">
    <source>
        <dbReference type="Google" id="ProtNLM"/>
    </source>
</evidence>